<accession>A0ABW1UYC9</accession>
<evidence type="ECO:0000313" key="2">
    <source>
        <dbReference type="Proteomes" id="UP001596186"/>
    </source>
</evidence>
<evidence type="ECO:0000313" key="1">
    <source>
        <dbReference type="EMBL" id="MFC6324007.1"/>
    </source>
</evidence>
<sequence>MKQIDLDNSYLYDEERYRAVNSYGSAPTLNEDYFTVDGEIIRDYKNETLDPYSSVQEFDGYYFDYGDTDSFISWLLDKHIYGVTELFNAMTRQGQHEFLLNGFKQVSNDFDDMLQFEDVERS</sequence>
<gene>
    <name evidence="1" type="ORF">ACFP1F_09675</name>
</gene>
<protein>
    <submittedName>
        <fullName evidence="1">Uncharacterized protein</fullName>
    </submittedName>
</protein>
<dbReference type="Proteomes" id="UP001596186">
    <property type="component" value="Unassembled WGS sequence"/>
</dbReference>
<dbReference type="EMBL" id="JBHSSN010000015">
    <property type="protein sequence ID" value="MFC6324007.1"/>
    <property type="molecule type" value="Genomic_DNA"/>
</dbReference>
<reference evidence="2" key="1">
    <citation type="journal article" date="2019" name="Int. J. Syst. Evol. Microbiol.">
        <title>The Global Catalogue of Microorganisms (GCM) 10K type strain sequencing project: providing services to taxonomists for standard genome sequencing and annotation.</title>
        <authorList>
            <consortium name="The Broad Institute Genomics Platform"/>
            <consortium name="The Broad Institute Genome Sequencing Center for Infectious Disease"/>
            <person name="Wu L."/>
            <person name="Ma J."/>
        </authorList>
    </citation>
    <scope>NUCLEOTIDE SEQUENCE [LARGE SCALE GENOMIC DNA]</scope>
    <source>
        <strain evidence="2">CCM 8895</strain>
    </source>
</reference>
<comment type="caution">
    <text evidence="1">The sequence shown here is derived from an EMBL/GenBank/DDBJ whole genome shotgun (WGS) entry which is preliminary data.</text>
</comment>
<organism evidence="1 2">
    <name type="scientific">Companilactobacillus baiquanensis</name>
    <dbReference type="NCBI Taxonomy" id="2486005"/>
    <lineage>
        <taxon>Bacteria</taxon>
        <taxon>Bacillati</taxon>
        <taxon>Bacillota</taxon>
        <taxon>Bacilli</taxon>
        <taxon>Lactobacillales</taxon>
        <taxon>Lactobacillaceae</taxon>
        <taxon>Companilactobacillus</taxon>
    </lineage>
</organism>
<dbReference type="RefSeq" id="WP_125593024.1">
    <property type="nucleotide sequence ID" value="NZ_JBHSSN010000015.1"/>
</dbReference>
<keyword evidence="2" id="KW-1185">Reference proteome</keyword>
<name>A0ABW1UYC9_9LACO</name>
<proteinExistence type="predicted"/>